<keyword evidence="3" id="KW-0813">Transport</keyword>
<dbReference type="InterPro" id="IPR028082">
    <property type="entry name" value="Peripla_BP_I"/>
</dbReference>
<dbReference type="AlphaFoldDB" id="A0A1G5F9Q0"/>
<dbReference type="Proteomes" id="UP000199569">
    <property type="component" value="Unassembled WGS sequence"/>
</dbReference>
<reference evidence="5 6" key="1">
    <citation type="submission" date="2016-10" db="EMBL/GenBank/DDBJ databases">
        <authorList>
            <person name="de Groot N.N."/>
        </authorList>
    </citation>
    <scope>NUCLEOTIDE SEQUENCE [LARGE SCALE GENOMIC DNA]</scope>
    <source>
        <strain evidence="5 6">CGMCC 1.7666</strain>
    </source>
</reference>
<dbReference type="InterPro" id="IPR028081">
    <property type="entry name" value="Leu-bd"/>
</dbReference>
<dbReference type="EMBL" id="FMVJ01000003">
    <property type="protein sequence ID" value="SCY35610.1"/>
    <property type="molecule type" value="Genomic_DNA"/>
</dbReference>
<keyword evidence="6" id="KW-1185">Reference proteome</keyword>
<dbReference type="GO" id="GO:0006865">
    <property type="term" value="P:amino acid transport"/>
    <property type="evidence" value="ECO:0007669"/>
    <property type="project" value="UniProtKB-KW"/>
</dbReference>
<dbReference type="PANTHER" id="PTHR30483">
    <property type="entry name" value="LEUCINE-SPECIFIC-BINDING PROTEIN"/>
    <property type="match status" value="1"/>
</dbReference>
<name>A0A1G5F9Q0_9HYPH</name>
<dbReference type="PROSITE" id="PS51257">
    <property type="entry name" value="PROKAR_LIPOPROTEIN"/>
    <property type="match status" value="1"/>
</dbReference>
<proteinExistence type="inferred from homology"/>
<accession>A0A1G5F9Q0</accession>
<dbReference type="RefSeq" id="WP_091131852.1">
    <property type="nucleotide sequence ID" value="NZ_FMVJ01000003.1"/>
</dbReference>
<evidence type="ECO:0000259" key="4">
    <source>
        <dbReference type="Pfam" id="PF13458"/>
    </source>
</evidence>
<feature type="domain" description="Leucine-binding protein" evidence="4">
    <location>
        <begin position="82"/>
        <end position="409"/>
    </location>
</feature>
<dbReference type="Pfam" id="PF13458">
    <property type="entry name" value="Peripla_BP_6"/>
    <property type="match status" value="1"/>
</dbReference>
<dbReference type="SUPFAM" id="SSF53822">
    <property type="entry name" value="Periplasmic binding protein-like I"/>
    <property type="match status" value="1"/>
</dbReference>
<dbReference type="Gene3D" id="3.40.50.2300">
    <property type="match status" value="2"/>
</dbReference>
<sequence>MANFVRANKRVWSIRAAWAVLLTGALVLSGCAGSGPTRQTRKAARPVQKAVASQPVYKADEATEGTFAGPAPMTGAIIGNGPVKVALLLPLSAPGQGAMVAQSLRNAADLALSEFQGSDLTILVKDARGTPEGAREAANQAIAEGAQLLIGPLFAGSVQAAGQVARQAGKPLIGFSSDRASATQGVYLLSFMVQAEVDRIIAYAASQNRRSLAALIPDTAYGRVAEAQLREAAAENGMRIAAIERYPAGQPQGSVQRLAQVIGGSAPQADALFIPDNGDGLPAVAQALQTIRFNAQRVQPLGTGVWDEARVFGLPALQGGWFAAPDKRGFMDFAARYRARFNSEPVRLATLSYDAVTLAAALARMQGPQAFNDSVLTNGAGFAGADGVFRFNPNGTNDRALTVQQIQGGTAVVINAAPRTLMAQN</sequence>
<comment type="similarity">
    <text evidence="1">Belongs to the leucine-binding protein family.</text>
</comment>
<keyword evidence="3" id="KW-0029">Amino-acid transport</keyword>
<dbReference type="PANTHER" id="PTHR30483:SF6">
    <property type="entry name" value="PERIPLASMIC BINDING PROTEIN OF ABC TRANSPORTER FOR NATURAL AMINO ACIDS"/>
    <property type="match status" value="1"/>
</dbReference>
<organism evidence="5 6">
    <name type="scientific">Microvirga guangxiensis</name>
    <dbReference type="NCBI Taxonomy" id="549386"/>
    <lineage>
        <taxon>Bacteria</taxon>
        <taxon>Pseudomonadati</taxon>
        <taxon>Pseudomonadota</taxon>
        <taxon>Alphaproteobacteria</taxon>
        <taxon>Hyphomicrobiales</taxon>
        <taxon>Methylobacteriaceae</taxon>
        <taxon>Microvirga</taxon>
    </lineage>
</organism>
<dbReference type="InterPro" id="IPR051010">
    <property type="entry name" value="BCAA_transport"/>
</dbReference>
<keyword evidence="2" id="KW-0732">Signal</keyword>
<dbReference type="CDD" id="cd06339">
    <property type="entry name" value="PBP1_YraM_LppC_lipoprotein-like"/>
    <property type="match status" value="1"/>
</dbReference>
<gene>
    <name evidence="5" type="ORF">SAMN02927923_01263</name>
</gene>
<evidence type="ECO:0000256" key="2">
    <source>
        <dbReference type="ARBA" id="ARBA00022729"/>
    </source>
</evidence>
<evidence type="ECO:0000313" key="6">
    <source>
        <dbReference type="Proteomes" id="UP000199569"/>
    </source>
</evidence>
<dbReference type="STRING" id="549386.SAMN02927923_01263"/>
<evidence type="ECO:0000256" key="3">
    <source>
        <dbReference type="ARBA" id="ARBA00022970"/>
    </source>
</evidence>
<protein>
    <submittedName>
        <fullName evidence="5">Amino acid/amide ABC transporter substrate-binding protein, HAAT family (TC 3.A.1.4.-)</fullName>
    </submittedName>
</protein>
<dbReference type="OrthoDB" id="7210494at2"/>
<evidence type="ECO:0000313" key="5">
    <source>
        <dbReference type="EMBL" id="SCY35610.1"/>
    </source>
</evidence>
<evidence type="ECO:0000256" key="1">
    <source>
        <dbReference type="ARBA" id="ARBA00010062"/>
    </source>
</evidence>